<proteinExistence type="inferred from homology"/>
<feature type="transmembrane region" description="Helical" evidence="8">
    <location>
        <begin position="458"/>
        <end position="476"/>
    </location>
</feature>
<feature type="domain" description="Anoctamin transmembrane" evidence="9">
    <location>
        <begin position="311"/>
        <end position="472"/>
    </location>
</feature>
<dbReference type="Pfam" id="PF16178">
    <property type="entry name" value="Anoct_dimer"/>
    <property type="match status" value="1"/>
</dbReference>
<dbReference type="GO" id="GO:0046983">
    <property type="term" value="F:protein dimerization activity"/>
    <property type="evidence" value="ECO:0007669"/>
    <property type="project" value="InterPro"/>
</dbReference>
<evidence type="ECO:0000256" key="2">
    <source>
        <dbReference type="ARBA" id="ARBA00009671"/>
    </source>
</evidence>
<evidence type="ECO:0000313" key="11">
    <source>
        <dbReference type="EMBL" id="CAF0912254.1"/>
    </source>
</evidence>
<keyword evidence="7" id="KW-0325">Glycoprotein</keyword>
<evidence type="ECO:0000256" key="3">
    <source>
        <dbReference type="ARBA" id="ARBA00022475"/>
    </source>
</evidence>
<accession>A0A814ADZ1</accession>
<name>A0A814ADZ1_9BILA</name>
<evidence type="ECO:0000256" key="4">
    <source>
        <dbReference type="ARBA" id="ARBA00022692"/>
    </source>
</evidence>
<keyword evidence="6 8" id="KW-0472">Membrane</keyword>
<reference evidence="11" key="1">
    <citation type="submission" date="2021-02" db="EMBL/GenBank/DDBJ databases">
        <authorList>
            <person name="Nowell W R."/>
        </authorList>
    </citation>
    <scope>NUCLEOTIDE SEQUENCE</scope>
    <source>
        <strain evidence="11">Ploen Becks lab</strain>
    </source>
</reference>
<dbReference type="PANTHER" id="PTHR12308">
    <property type="entry name" value="ANOCTAMIN"/>
    <property type="match status" value="1"/>
</dbReference>
<dbReference type="GO" id="GO:0005886">
    <property type="term" value="C:plasma membrane"/>
    <property type="evidence" value="ECO:0007669"/>
    <property type="project" value="UniProtKB-SubCell"/>
</dbReference>
<protein>
    <recommendedName>
        <fullName evidence="8">Anoctamin</fullName>
    </recommendedName>
</protein>
<gene>
    <name evidence="11" type="ORF">OXX778_LOCUS11965</name>
</gene>
<dbReference type="PANTHER" id="PTHR12308:SF73">
    <property type="entry name" value="ANOCTAMIN"/>
    <property type="match status" value="1"/>
</dbReference>
<organism evidence="11 12">
    <name type="scientific">Brachionus calyciflorus</name>
    <dbReference type="NCBI Taxonomy" id="104777"/>
    <lineage>
        <taxon>Eukaryota</taxon>
        <taxon>Metazoa</taxon>
        <taxon>Spiralia</taxon>
        <taxon>Gnathifera</taxon>
        <taxon>Rotifera</taxon>
        <taxon>Eurotatoria</taxon>
        <taxon>Monogononta</taxon>
        <taxon>Pseudotrocha</taxon>
        <taxon>Ploima</taxon>
        <taxon>Brachionidae</taxon>
        <taxon>Brachionus</taxon>
    </lineage>
</organism>
<evidence type="ECO:0000256" key="7">
    <source>
        <dbReference type="ARBA" id="ARBA00023180"/>
    </source>
</evidence>
<evidence type="ECO:0000256" key="5">
    <source>
        <dbReference type="ARBA" id="ARBA00022989"/>
    </source>
</evidence>
<dbReference type="EMBL" id="CAJNOC010002097">
    <property type="protein sequence ID" value="CAF0912254.1"/>
    <property type="molecule type" value="Genomic_DNA"/>
</dbReference>
<keyword evidence="12" id="KW-1185">Reference proteome</keyword>
<comment type="similarity">
    <text evidence="2 8">Belongs to the anoctamin family.</text>
</comment>
<dbReference type="Proteomes" id="UP000663879">
    <property type="component" value="Unassembled WGS sequence"/>
</dbReference>
<dbReference type="InterPro" id="IPR032394">
    <property type="entry name" value="Anoct_dimer"/>
</dbReference>
<dbReference type="Pfam" id="PF04547">
    <property type="entry name" value="Anoctamin"/>
    <property type="match status" value="1"/>
</dbReference>
<keyword evidence="4 8" id="KW-0812">Transmembrane</keyword>
<dbReference type="GO" id="GO:0005254">
    <property type="term" value="F:chloride channel activity"/>
    <property type="evidence" value="ECO:0007669"/>
    <property type="project" value="TreeGrafter"/>
</dbReference>
<dbReference type="InterPro" id="IPR049452">
    <property type="entry name" value="Anoctamin_TM"/>
</dbReference>
<evidence type="ECO:0000259" key="9">
    <source>
        <dbReference type="Pfam" id="PF04547"/>
    </source>
</evidence>
<evidence type="ECO:0000256" key="6">
    <source>
        <dbReference type="ARBA" id="ARBA00023136"/>
    </source>
</evidence>
<keyword evidence="3" id="KW-1003">Cell membrane</keyword>
<feature type="transmembrane region" description="Helical" evidence="8">
    <location>
        <begin position="389"/>
        <end position="408"/>
    </location>
</feature>
<dbReference type="InterPro" id="IPR007632">
    <property type="entry name" value="Anoctamin"/>
</dbReference>
<keyword evidence="5 8" id="KW-1133">Transmembrane helix</keyword>
<dbReference type="OrthoDB" id="296386at2759"/>
<comment type="caution">
    <text evidence="11">The sequence shown here is derived from an EMBL/GenBank/DDBJ whole genome shotgun (WGS) entry which is preliminary data.</text>
</comment>
<dbReference type="AlphaFoldDB" id="A0A814ADZ1"/>
<comment type="caution">
    <text evidence="8">Lacks conserved residue(s) required for the propagation of feature annotation.</text>
</comment>
<sequence>MEENDFQILSNLPNQRDKHIDYVIFYEKFTEIISDPKKVQIDKKRTEFFAQLIFEGFEIYNIEETIGEKKYIYALLHCSIGRLMKEAENMRLELRLKNCRITSEEADDDFEIIKFFKKKLKRRLKNDDEGYDIVSGQFESDISFMFQGYGEKNEIFDNRLRCLIVDNILINLTYKENNHDIVSTLDDEIKSTVYSNLKLDNCSKDFLEKIIKKSDNFNNTPKTFFRGLKYMLDNKYFDDAFILHEESSHYLQVKKFFKKYNNKNSEDKENSDLLHKIKVILESNKNDLRKNLHTKWAKLSNIFKFQPMWEIRNYFGESNAIYFAWLGIFISSLWLPMLIGFGFFTGSLIYNIKGAHFNTSLANSSLTSNLAKYGSFYSSTFTNSFDNDLMPIFALIICIWGALFMEIWKRENSRLAYEWDVDNFEFNEPDLPEYSRKKKLRAKLESPSNKIFWRYEKYLKYLVSFLILLLMVINSTNFKHTQYIS</sequence>
<feature type="transmembrane region" description="Helical" evidence="8">
    <location>
        <begin position="320"/>
        <end position="344"/>
    </location>
</feature>
<evidence type="ECO:0000256" key="8">
    <source>
        <dbReference type="RuleBase" id="RU280814"/>
    </source>
</evidence>
<evidence type="ECO:0000256" key="1">
    <source>
        <dbReference type="ARBA" id="ARBA00004651"/>
    </source>
</evidence>
<comment type="subcellular location">
    <subcellularLocation>
        <location evidence="1">Cell membrane</location>
        <topology evidence="1">Multi-pass membrane protein</topology>
    </subcellularLocation>
    <subcellularLocation>
        <location evidence="8">Membrane</location>
        <topology evidence="8">Multi-pass membrane protein</topology>
    </subcellularLocation>
</comment>
<evidence type="ECO:0000259" key="10">
    <source>
        <dbReference type="Pfam" id="PF16178"/>
    </source>
</evidence>
<feature type="domain" description="Anoctamin dimerisation" evidence="10">
    <location>
        <begin position="17"/>
        <end position="180"/>
    </location>
</feature>
<evidence type="ECO:0000313" key="12">
    <source>
        <dbReference type="Proteomes" id="UP000663879"/>
    </source>
</evidence>